<evidence type="ECO:0000313" key="2">
    <source>
        <dbReference type="Proteomes" id="UP000689129"/>
    </source>
</evidence>
<name>A0A8I3AQ68_VERLO</name>
<dbReference type="AlphaFoldDB" id="A0A8I3AQ68"/>
<sequence length="89" mass="10026">MLKNMGDSVREMLEIFGPHKKKLKVWSKTPTTGSAGVCVEIAAQVQSLIEMDKVCMETDEEALRDLKTIQLDLRLRLVGEMAQQAQHRA</sequence>
<proteinExistence type="predicted"/>
<reference evidence="1" key="1">
    <citation type="journal article" date="2021" name="Mol. Plant Pathol.">
        <title>A 20-kb lineage-specific genomic region tames virulence in pathogenic amphidiploid Verticillium longisporum.</title>
        <authorList>
            <person name="Harting R."/>
            <person name="Starke J."/>
            <person name="Kusch H."/>
            <person name="Poggeler S."/>
            <person name="Maurus I."/>
            <person name="Schluter R."/>
            <person name="Landesfeind M."/>
            <person name="Bulla I."/>
            <person name="Nowrousian M."/>
            <person name="de Jonge R."/>
            <person name="Stahlhut G."/>
            <person name="Hoff K.J."/>
            <person name="Asshauer K.P."/>
            <person name="Thurmer A."/>
            <person name="Stanke M."/>
            <person name="Daniel R."/>
            <person name="Morgenstern B."/>
            <person name="Thomma B.P.H.J."/>
            <person name="Kronstad J.W."/>
            <person name="Braus-Stromeyer S.A."/>
            <person name="Braus G.H."/>
        </authorList>
    </citation>
    <scope>NUCLEOTIDE SEQUENCE</scope>
    <source>
        <strain evidence="1">Vl32</strain>
    </source>
</reference>
<comment type="caution">
    <text evidence="1">The sequence shown here is derived from an EMBL/GenBank/DDBJ whole genome shotgun (WGS) entry which is preliminary data.</text>
</comment>
<dbReference type="EMBL" id="JAEMWZ010000130">
    <property type="protein sequence ID" value="KAG7134739.1"/>
    <property type="molecule type" value="Genomic_DNA"/>
</dbReference>
<evidence type="ECO:0000313" key="1">
    <source>
        <dbReference type="EMBL" id="KAG7134739.1"/>
    </source>
</evidence>
<protein>
    <submittedName>
        <fullName evidence="1">Uncharacterized protein</fullName>
    </submittedName>
</protein>
<dbReference type="OrthoDB" id="4853174at2759"/>
<accession>A0A8I3AQ68</accession>
<dbReference type="Proteomes" id="UP000689129">
    <property type="component" value="Unassembled WGS sequence"/>
</dbReference>
<organism evidence="1 2">
    <name type="scientific">Verticillium longisporum</name>
    <name type="common">Verticillium dahliae var. longisporum</name>
    <dbReference type="NCBI Taxonomy" id="100787"/>
    <lineage>
        <taxon>Eukaryota</taxon>
        <taxon>Fungi</taxon>
        <taxon>Dikarya</taxon>
        <taxon>Ascomycota</taxon>
        <taxon>Pezizomycotina</taxon>
        <taxon>Sordariomycetes</taxon>
        <taxon>Hypocreomycetidae</taxon>
        <taxon>Glomerellales</taxon>
        <taxon>Plectosphaerellaceae</taxon>
        <taxon>Verticillium</taxon>
    </lineage>
</organism>
<gene>
    <name evidence="1" type="ORF">HYQ45_007336</name>
</gene>